<proteinExistence type="predicted"/>
<keyword evidence="2" id="KW-1185">Reference proteome</keyword>
<name>A0A8S0TGH8_OLEEU</name>
<dbReference type="Gramene" id="OE9A012699T1">
    <property type="protein sequence ID" value="OE9A012699C1"/>
    <property type="gene ID" value="OE9A012699"/>
</dbReference>
<evidence type="ECO:0000313" key="2">
    <source>
        <dbReference type="Proteomes" id="UP000594638"/>
    </source>
</evidence>
<protein>
    <submittedName>
        <fullName evidence="1">Uncharacterized protein</fullName>
    </submittedName>
</protein>
<evidence type="ECO:0000313" key="1">
    <source>
        <dbReference type="EMBL" id="CAA3004711.1"/>
    </source>
</evidence>
<gene>
    <name evidence="1" type="ORF">OLEA9_A012699</name>
</gene>
<accession>A0A8S0TGH8</accession>
<feature type="non-terminal residue" evidence="1">
    <location>
        <position position="96"/>
    </location>
</feature>
<reference evidence="1 2" key="1">
    <citation type="submission" date="2019-12" db="EMBL/GenBank/DDBJ databases">
        <authorList>
            <person name="Alioto T."/>
            <person name="Alioto T."/>
            <person name="Gomez Garrido J."/>
        </authorList>
    </citation>
    <scope>NUCLEOTIDE SEQUENCE [LARGE SCALE GENOMIC DNA]</scope>
</reference>
<dbReference type="Proteomes" id="UP000594638">
    <property type="component" value="Unassembled WGS sequence"/>
</dbReference>
<feature type="non-terminal residue" evidence="1">
    <location>
        <position position="1"/>
    </location>
</feature>
<dbReference type="EMBL" id="CACTIH010006429">
    <property type="protein sequence ID" value="CAA3004711.1"/>
    <property type="molecule type" value="Genomic_DNA"/>
</dbReference>
<comment type="caution">
    <text evidence="1">The sequence shown here is derived from an EMBL/GenBank/DDBJ whole genome shotgun (WGS) entry which is preliminary data.</text>
</comment>
<organism evidence="1 2">
    <name type="scientific">Olea europaea subsp. europaea</name>
    <dbReference type="NCBI Taxonomy" id="158383"/>
    <lineage>
        <taxon>Eukaryota</taxon>
        <taxon>Viridiplantae</taxon>
        <taxon>Streptophyta</taxon>
        <taxon>Embryophyta</taxon>
        <taxon>Tracheophyta</taxon>
        <taxon>Spermatophyta</taxon>
        <taxon>Magnoliopsida</taxon>
        <taxon>eudicotyledons</taxon>
        <taxon>Gunneridae</taxon>
        <taxon>Pentapetalae</taxon>
        <taxon>asterids</taxon>
        <taxon>lamiids</taxon>
        <taxon>Lamiales</taxon>
        <taxon>Oleaceae</taxon>
        <taxon>Oleeae</taxon>
        <taxon>Olea</taxon>
    </lineage>
</organism>
<sequence>QLQVQPKGRNQRFSQVIWEMLPPSFSLLNHYKYCYLSHIQNSLWLSFIYDFISTKIYDLLIMLFHARWQSKSSIHTTLAIHIYQPSIVNKSYIKYA</sequence>
<dbReference type="AlphaFoldDB" id="A0A8S0TGH8"/>